<evidence type="ECO:0000313" key="2">
    <source>
        <dbReference type="EMBL" id="KGX89766.1"/>
    </source>
</evidence>
<proteinExistence type="predicted"/>
<dbReference type="Pfam" id="PF00085">
    <property type="entry name" value="Thioredoxin"/>
    <property type="match status" value="1"/>
</dbReference>
<accession>A0A0A5G9D6</accession>
<dbReference type="Proteomes" id="UP000030403">
    <property type="component" value="Unassembled WGS sequence"/>
</dbReference>
<dbReference type="AlphaFoldDB" id="A0A0A5G9D6"/>
<sequence>MIQVKEELDIHKGTYTLFFIHSPFCGTCHVARKMLDTIEELWGKEVFYDINAPLFPDMMQTYKVESVPCLLVLKENEVCEKIYAFHSVPNMLEVVKKYT</sequence>
<dbReference type="SUPFAM" id="SSF52833">
    <property type="entry name" value="Thioredoxin-like"/>
    <property type="match status" value="1"/>
</dbReference>
<comment type="caution">
    <text evidence="2">The sequence shown here is derived from an EMBL/GenBank/DDBJ whole genome shotgun (WGS) entry which is preliminary data.</text>
</comment>
<dbReference type="OrthoDB" id="5784238at2"/>
<name>A0A0A5G9D6_9BACI</name>
<dbReference type="InterPro" id="IPR013766">
    <property type="entry name" value="Thioredoxin_domain"/>
</dbReference>
<keyword evidence="3" id="KW-1185">Reference proteome</keyword>
<dbReference type="Gene3D" id="3.40.30.10">
    <property type="entry name" value="Glutaredoxin"/>
    <property type="match status" value="1"/>
</dbReference>
<dbReference type="STRING" id="1385511.GCA_000425225_01943"/>
<organism evidence="2 3">
    <name type="scientific">Pontibacillus marinus BH030004 = DSM 16465</name>
    <dbReference type="NCBI Taxonomy" id="1385511"/>
    <lineage>
        <taxon>Bacteria</taxon>
        <taxon>Bacillati</taxon>
        <taxon>Bacillota</taxon>
        <taxon>Bacilli</taxon>
        <taxon>Bacillales</taxon>
        <taxon>Bacillaceae</taxon>
        <taxon>Pontibacillus</taxon>
    </lineage>
</organism>
<reference evidence="2 3" key="1">
    <citation type="submission" date="2013-08" db="EMBL/GenBank/DDBJ databases">
        <authorList>
            <person name="Huang J."/>
            <person name="Wang G."/>
        </authorList>
    </citation>
    <scope>NUCLEOTIDE SEQUENCE [LARGE SCALE GENOMIC DNA]</scope>
    <source>
        <strain evidence="2 3">BH030004</strain>
    </source>
</reference>
<evidence type="ECO:0000313" key="3">
    <source>
        <dbReference type="Proteomes" id="UP000030403"/>
    </source>
</evidence>
<dbReference type="CDD" id="cd02947">
    <property type="entry name" value="TRX_family"/>
    <property type="match status" value="1"/>
</dbReference>
<dbReference type="InterPro" id="IPR036249">
    <property type="entry name" value="Thioredoxin-like_sf"/>
</dbReference>
<protein>
    <submittedName>
        <fullName evidence="2">Thioredoxin</fullName>
    </submittedName>
</protein>
<feature type="domain" description="Thioredoxin" evidence="1">
    <location>
        <begin position="20"/>
        <end position="83"/>
    </location>
</feature>
<dbReference type="RefSeq" id="WP_027445964.1">
    <property type="nucleotide sequence ID" value="NZ_AULJ01000019.1"/>
</dbReference>
<evidence type="ECO:0000259" key="1">
    <source>
        <dbReference type="Pfam" id="PF00085"/>
    </source>
</evidence>
<dbReference type="eggNOG" id="COG0526">
    <property type="taxonomic scope" value="Bacteria"/>
</dbReference>
<dbReference type="EMBL" id="AVPF01000012">
    <property type="protein sequence ID" value="KGX89766.1"/>
    <property type="molecule type" value="Genomic_DNA"/>
</dbReference>
<gene>
    <name evidence="2" type="ORF">N783_03995</name>
</gene>